<feature type="transmembrane region" description="Helical" evidence="1">
    <location>
        <begin position="31"/>
        <end position="52"/>
    </location>
</feature>
<dbReference type="KEGG" id="apt:APA01_21690"/>
<gene>
    <name evidence="2" type="ordered locus">APA01_21690</name>
</gene>
<evidence type="ECO:0000313" key="3">
    <source>
        <dbReference type="Proteomes" id="UP000000948"/>
    </source>
</evidence>
<keyword evidence="1" id="KW-0472">Membrane</keyword>
<dbReference type="AlphaFoldDB" id="C7JEA0"/>
<protein>
    <submittedName>
        <fullName evidence="2">APC transporter NCS1</fullName>
    </submittedName>
</protein>
<accession>C7JEA0</accession>
<dbReference type="STRING" id="634452.APA01_21690"/>
<sequence>MGGTHHATHDNRLTNEDLAPSATRTWRWKDYLFLWMSDIHSVAGYITVGSLFTL</sequence>
<dbReference type="HOGENOM" id="CLU_3039315_0_0_5"/>
<dbReference type="EMBL" id="AP011121">
    <property type="protein sequence ID" value="BAI00284.1"/>
    <property type="molecule type" value="Genomic_DNA"/>
</dbReference>
<keyword evidence="1" id="KW-0812">Transmembrane</keyword>
<dbReference type="Proteomes" id="UP000000948">
    <property type="component" value="Chromosome"/>
</dbReference>
<evidence type="ECO:0000256" key="1">
    <source>
        <dbReference type="SAM" id="Phobius"/>
    </source>
</evidence>
<reference evidence="2 3" key="1">
    <citation type="journal article" date="2009" name="Nucleic Acids Res.">
        <title>Whole-genome analyses reveal genetic instability of Acetobacter pasteurianus.</title>
        <authorList>
            <person name="Azuma Y."/>
            <person name="Hosoyama A."/>
            <person name="Matsutani M."/>
            <person name="Furuya N."/>
            <person name="Horikawa H."/>
            <person name="Harada T."/>
            <person name="Hirakawa H."/>
            <person name="Kuhara S."/>
            <person name="Matsushita K."/>
            <person name="Fujita N."/>
            <person name="Shirai M."/>
        </authorList>
    </citation>
    <scope>NUCLEOTIDE SEQUENCE [LARGE SCALE GENOMIC DNA]</scope>
    <source>
        <strain evidence="3">NBRC 105184 / IFO 3283-01</strain>
    </source>
</reference>
<dbReference type="Gene3D" id="1.10.4160.10">
    <property type="entry name" value="Hydantoin permease"/>
    <property type="match status" value="1"/>
</dbReference>
<keyword evidence="1" id="KW-1133">Transmembrane helix</keyword>
<proteinExistence type="predicted"/>
<dbReference type="eggNOG" id="COG1953">
    <property type="taxonomic scope" value="Bacteria"/>
</dbReference>
<evidence type="ECO:0000313" key="2">
    <source>
        <dbReference type="EMBL" id="BAI00284.1"/>
    </source>
</evidence>
<name>C7JEA0_ACEP3</name>
<organism evidence="2 3">
    <name type="scientific">Acetobacter pasteurianus (strain NBRC 105184 / IFO 3283-01)</name>
    <dbReference type="NCBI Taxonomy" id="634452"/>
    <lineage>
        <taxon>Bacteria</taxon>
        <taxon>Pseudomonadati</taxon>
        <taxon>Pseudomonadota</taxon>
        <taxon>Alphaproteobacteria</taxon>
        <taxon>Acetobacterales</taxon>
        <taxon>Acetobacteraceae</taxon>
        <taxon>Acetobacter</taxon>
    </lineage>
</organism>